<dbReference type="GO" id="GO:0005524">
    <property type="term" value="F:ATP binding"/>
    <property type="evidence" value="ECO:0007669"/>
    <property type="project" value="InterPro"/>
</dbReference>
<dbReference type="InterPro" id="IPR045759">
    <property type="entry name" value="Ap4A_phos1/2_N"/>
</dbReference>
<evidence type="ECO:0000259" key="2">
    <source>
        <dbReference type="Pfam" id="PF09830"/>
    </source>
</evidence>
<dbReference type="SUPFAM" id="SSF54197">
    <property type="entry name" value="HIT-like"/>
    <property type="match status" value="1"/>
</dbReference>
<accession>A0A0C3ATB1</accession>
<gene>
    <name evidence="4" type="ORF">M408DRAFT_332450</name>
</gene>
<evidence type="ECO:0000313" key="5">
    <source>
        <dbReference type="Proteomes" id="UP000054097"/>
    </source>
</evidence>
<dbReference type="Pfam" id="PF09830">
    <property type="entry name" value="ATP_transf"/>
    <property type="match status" value="1"/>
</dbReference>
<dbReference type="AlphaFoldDB" id="A0A0C3ATB1"/>
<evidence type="ECO:0000259" key="3">
    <source>
        <dbReference type="Pfam" id="PF19327"/>
    </source>
</evidence>
<dbReference type="GO" id="GO:0003877">
    <property type="term" value="F:ATP:ADP adenylyltransferase activity"/>
    <property type="evidence" value="ECO:0007669"/>
    <property type="project" value="InterPro"/>
</dbReference>
<dbReference type="Pfam" id="PF19327">
    <property type="entry name" value="Ap4A_phos_N"/>
    <property type="match status" value="1"/>
</dbReference>
<sequence length="389" mass="43092">MATTSTIHARSIGGPTLTPAKVLESLDQSIEIAKANGDLHMYESHVAEVVEHEIKYQVRVCPALQKKEEGRASPASVVPEPHGVSKVVNTIINHDPFLPPFTSLLIGELKDALEEDQEGYYVLLNKFAVVHGHFLLVTKIYQSQSQPLTPSQLVHTYLLLFAAQAKRQPYFAFFNCGELSGASQPHKHIQFIPGEAPIEALARGAHVENESRAFVISKLPFSAHIKRLDRSVISRMASSFENLDLDNLDRLGAELSMAFMALLDEMYHTIRVRAEHERERDAQTGTSSSGSQASSAPSYNVVMTLEHIYLFPRSAEKFIQHGGEEVPQTFELTLSINSLGYAGMLLVKSDEELEKVRQIGIGRMLGQVGMEPLRQEDDKGCDDVFADLA</sequence>
<dbReference type="Gene3D" id="3.30.428.70">
    <property type="match status" value="1"/>
</dbReference>
<dbReference type="OrthoDB" id="10267950at2759"/>
<dbReference type="PANTHER" id="PTHR38420:SF1">
    <property type="entry name" value="PUTATIVE (AFU_ORTHOLOGUE AFUA_5G14690)-RELATED"/>
    <property type="match status" value="1"/>
</dbReference>
<reference evidence="4 5" key="1">
    <citation type="submission" date="2014-04" db="EMBL/GenBank/DDBJ databases">
        <authorList>
            <consortium name="DOE Joint Genome Institute"/>
            <person name="Kuo A."/>
            <person name="Zuccaro A."/>
            <person name="Kohler A."/>
            <person name="Nagy L.G."/>
            <person name="Floudas D."/>
            <person name="Copeland A."/>
            <person name="Barry K.W."/>
            <person name="Cichocki N."/>
            <person name="Veneault-Fourrey C."/>
            <person name="LaButti K."/>
            <person name="Lindquist E.A."/>
            <person name="Lipzen A."/>
            <person name="Lundell T."/>
            <person name="Morin E."/>
            <person name="Murat C."/>
            <person name="Sun H."/>
            <person name="Tunlid A."/>
            <person name="Henrissat B."/>
            <person name="Grigoriev I.V."/>
            <person name="Hibbett D.S."/>
            <person name="Martin F."/>
            <person name="Nordberg H.P."/>
            <person name="Cantor M.N."/>
            <person name="Hua S.X."/>
        </authorList>
    </citation>
    <scope>NUCLEOTIDE SEQUENCE [LARGE SCALE GENOMIC DNA]</scope>
    <source>
        <strain evidence="4 5">MAFF 305830</strain>
    </source>
</reference>
<dbReference type="GO" id="GO:0009117">
    <property type="term" value="P:nucleotide metabolic process"/>
    <property type="evidence" value="ECO:0007669"/>
    <property type="project" value="InterPro"/>
</dbReference>
<dbReference type="STRING" id="933852.A0A0C3ATB1"/>
<proteinExistence type="predicted"/>
<dbReference type="InterPro" id="IPR043171">
    <property type="entry name" value="Ap4A_phos1/2-like"/>
</dbReference>
<dbReference type="InterPro" id="IPR036265">
    <property type="entry name" value="HIT-like_sf"/>
</dbReference>
<protein>
    <submittedName>
        <fullName evidence="4">Uncharacterized protein</fullName>
    </submittedName>
</protein>
<dbReference type="InterPro" id="IPR019200">
    <property type="entry name" value="ATP_adenylylTrfase_C"/>
</dbReference>
<reference evidence="5" key="2">
    <citation type="submission" date="2015-01" db="EMBL/GenBank/DDBJ databases">
        <title>Evolutionary Origins and Diversification of the Mycorrhizal Mutualists.</title>
        <authorList>
            <consortium name="DOE Joint Genome Institute"/>
            <consortium name="Mycorrhizal Genomics Consortium"/>
            <person name="Kohler A."/>
            <person name="Kuo A."/>
            <person name="Nagy L.G."/>
            <person name="Floudas D."/>
            <person name="Copeland A."/>
            <person name="Barry K.W."/>
            <person name="Cichocki N."/>
            <person name="Veneault-Fourrey C."/>
            <person name="LaButti K."/>
            <person name="Lindquist E.A."/>
            <person name="Lipzen A."/>
            <person name="Lundell T."/>
            <person name="Morin E."/>
            <person name="Murat C."/>
            <person name="Riley R."/>
            <person name="Ohm R."/>
            <person name="Sun H."/>
            <person name="Tunlid A."/>
            <person name="Henrissat B."/>
            <person name="Grigoriev I.V."/>
            <person name="Hibbett D.S."/>
            <person name="Martin F."/>
        </authorList>
    </citation>
    <scope>NUCLEOTIDE SEQUENCE [LARGE SCALE GENOMIC DNA]</scope>
    <source>
        <strain evidence="5">MAFF 305830</strain>
    </source>
</reference>
<feature type="domain" description="ATP adenylyltransferase C-terminal" evidence="2">
    <location>
        <begin position="218"/>
        <end position="370"/>
    </location>
</feature>
<keyword evidence="5" id="KW-1185">Reference proteome</keyword>
<feature type="domain" description="Ap4A phosphorylase 1/2 N-terminal" evidence="3">
    <location>
        <begin position="16"/>
        <end position="194"/>
    </location>
</feature>
<feature type="compositionally biased region" description="Low complexity" evidence="1">
    <location>
        <begin position="283"/>
        <end position="295"/>
    </location>
</feature>
<dbReference type="Proteomes" id="UP000054097">
    <property type="component" value="Unassembled WGS sequence"/>
</dbReference>
<feature type="region of interest" description="Disordered" evidence="1">
    <location>
        <begin position="275"/>
        <end position="296"/>
    </location>
</feature>
<evidence type="ECO:0000313" key="4">
    <source>
        <dbReference type="EMBL" id="KIM23254.1"/>
    </source>
</evidence>
<dbReference type="HOGENOM" id="CLU_049915_1_1_1"/>
<name>A0A0C3ATB1_SERVB</name>
<evidence type="ECO:0000256" key="1">
    <source>
        <dbReference type="SAM" id="MobiDB-lite"/>
    </source>
</evidence>
<dbReference type="PANTHER" id="PTHR38420">
    <property type="entry name" value="AP-4-A PHOSPHORYLASE II"/>
    <property type="match status" value="1"/>
</dbReference>
<organism evidence="4 5">
    <name type="scientific">Serendipita vermifera MAFF 305830</name>
    <dbReference type="NCBI Taxonomy" id="933852"/>
    <lineage>
        <taxon>Eukaryota</taxon>
        <taxon>Fungi</taxon>
        <taxon>Dikarya</taxon>
        <taxon>Basidiomycota</taxon>
        <taxon>Agaricomycotina</taxon>
        <taxon>Agaricomycetes</taxon>
        <taxon>Sebacinales</taxon>
        <taxon>Serendipitaceae</taxon>
        <taxon>Serendipita</taxon>
    </lineage>
</organism>
<dbReference type="EMBL" id="KN824340">
    <property type="protein sequence ID" value="KIM23254.1"/>
    <property type="molecule type" value="Genomic_DNA"/>
</dbReference>
<dbReference type="InterPro" id="IPR009163">
    <property type="entry name" value="Ap4A_phos1/2"/>
</dbReference>